<feature type="chain" id="PRO_5046367581" description="TonB-dependent receptor plug domain-containing protein" evidence="1">
    <location>
        <begin position="19"/>
        <end position="567"/>
    </location>
</feature>
<accession>A0ABY2WPZ9</accession>
<dbReference type="InterPro" id="IPR011990">
    <property type="entry name" value="TPR-like_helical_dom_sf"/>
</dbReference>
<keyword evidence="3" id="KW-1185">Reference proteome</keyword>
<dbReference type="Pfam" id="PF13715">
    <property type="entry name" value="CarbopepD_reg_2"/>
    <property type="match status" value="1"/>
</dbReference>
<evidence type="ECO:0000256" key="1">
    <source>
        <dbReference type="SAM" id="SignalP"/>
    </source>
</evidence>
<proteinExistence type="predicted"/>
<dbReference type="Proteomes" id="UP000751614">
    <property type="component" value="Unassembled WGS sequence"/>
</dbReference>
<comment type="caution">
    <text evidence="2">The sequence shown here is derived from an EMBL/GenBank/DDBJ whole genome shotgun (WGS) entry which is preliminary data.</text>
</comment>
<dbReference type="SUPFAM" id="SSF49464">
    <property type="entry name" value="Carboxypeptidase regulatory domain-like"/>
    <property type="match status" value="1"/>
</dbReference>
<protein>
    <recommendedName>
        <fullName evidence="4">TonB-dependent receptor plug domain-containing protein</fullName>
    </recommendedName>
</protein>
<name>A0ABY2WPZ9_9FLAO</name>
<keyword evidence="1" id="KW-0732">Signal</keyword>
<evidence type="ECO:0000313" key="2">
    <source>
        <dbReference type="EMBL" id="TMU57060.1"/>
    </source>
</evidence>
<gene>
    <name evidence="2" type="ORF">FGG15_05800</name>
</gene>
<dbReference type="SUPFAM" id="SSF48452">
    <property type="entry name" value="TPR-like"/>
    <property type="match status" value="1"/>
</dbReference>
<evidence type="ECO:0000313" key="3">
    <source>
        <dbReference type="Proteomes" id="UP000751614"/>
    </source>
</evidence>
<dbReference type="Gene3D" id="1.25.40.10">
    <property type="entry name" value="Tetratricopeptide repeat domain"/>
    <property type="match status" value="1"/>
</dbReference>
<dbReference type="EMBL" id="VCNI01000001">
    <property type="protein sequence ID" value="TMU57060.1"/>
    <property type="molecule type" value="Genomic_DNA"/>
</dbReference>
<dbReference type="RefSeq" id="WP_138834143.1">
    <property type="nucleotide sequence ID" value="NZ_VCNI01000001.1"/>
</dbReference>
<dbReference type="InterPro" id="IPR008969">
    <property type="entry name" value="CarboxyPept-like_regulatory"/>
</dbReference>
<dbReference type="Gene3D" id="2.170.130.10">
    <property type="entry name" value="TonB-dependent receptor, plug domain"/>
    <property type="match status" value="1"/>
</dbReference>
<sequence length="567" mass="64150">MKNSLVYILILLALPLYAQTTEVTISGKVTDVWETPIPDANILIKNTQRGTNSDAQGQFTIQATTGEILVISSVGFGPVELFVDGQMKDLKVVLSPQTTKLREVVVQKKKRKRQKELLADYQENTNLIKTSFGILDKDRSSASMRFVEGEDLINVGPDFLTSLKNHIPGMRVVRPPHNDVPDVEVYLRRIAYADSASSPKAIFDVDGMIFESTPTYLSSSDIDRLVVLQRNAAISRYGPRGIGGVIIVNTKGKNRMDEMGIVRRYDNSEMRDSLYNIFDSKNSYAPENPEYMDVFGRATSHQEARALLKTHAEAYASQPYFFLDLAQYFRGRWDDQKTANQLLKDVRQMFGQNITALRSLAYSQETLGQNDQALETYLQILLQDSSAPESYVDLANAYVALGNREKAAEVYGQYNDQVKNGSIPESAEINRLFNLEPQELGLFGKLDSGTIEPSAKSTTRIVMAWSHPEINLGIQIINPESQYRTWNNSENKEGLATAQFFFEEEPQGEWQVNLQYFEGTYTYLRITAYFDYGLPSQHQKQMLFKLSPDYQGNHLFSINTQKDSIIE</sequence>
<dbReference type="SUPFAM" id="SSF56935">
    <property type="entry name" value="Porins"/>
    <property type="match status" value="1"/>
</dbReference>
<reference evidence="2 3" key="1">
    <citation type="submission" date="2019-05" db="EMBL/GenBank/DDBJ databases">
        <title>Flagellimonas sp. AsT0115, sp. nov., isolated from a marine red algae, Asparagopsis taxiformis.</title>
        <authorList>
            <person name="Kim J."/>
            <person name="Jeong S.E."/>
            <person name="Jeon C.O."/>
        </authorList>
    </citation>
    <scope>NUCLEOTIDE SEQUENCE [LARGE SCALE GENOMIC DNA]</scope>
    <source>
        <strain evidence="2 3">AsT0115</strain>
    </source>
</reference>
<organism evidence="2 3">
    <name type="scientific">Flagellimonas algicola</name>
    <dbReference type="NCBI Taxonomy" id="2583815"/>
    <lineage>
        <taxon>Bacteria</taxon>
        <taxon>Pseudomonadati</taxon>
        <taxon>Bacteroidota</taxon>
        <taxon>Flavobacteriia</taxon>
        <taxon>Flavobacteriales</taxon>
        <taxon>Flavobacteriaceae</taxon>
        <taxon>Flagellimonas</taxon>
    </lineage>
</organism>
<feature type="signal peptide" evidence="1">
    <location>
        <begin position="1"/>
        <end position="18"/>
    </location>
</feature>
<evidence type="ECO:0008006" key="4">
    <source>
        <dbReference type="Google" id="ProtNLM"/>
    </source>
</evidence>
<dbReference type="InterPro" id="IPR037066">
    <property type="entry name" value="Plug_dom_sf"/>
</dbReference>
<dbReference type="Gene3D" id="2.60.40.1120">
    <property type="entry name" value="Carboxypeptidase-like, regulatory domain"/>
    <property type="match status" value="1"/>
</dbReference>